<dbReference type="Proteomes" id="UP000245207">
    <property type="component" value="Unassembled WGS sequence"/>
</dbReference>
<proteinExistence type="predicted"/>
<dbReference type="AlphaFoldDB" id="A0A2U1PIP6"/>
<accession>A0A2U1PIP6</accession>
<feature type="region of interest" description="Disordered" evidence="1">
    <location>
        <begin position="48"/>
        <end position="88"/>
    </location>
</feature>
<evidence type="ECO:0000313" key="3">
    <source>
        <dbReference type="Proteomes" id="UP000245207"/>
    </source>
</evidence>
<evidence type="ECO:0000256" key="1">
    <source>
        <dbReference type="SAM" id="MobiDB-lite"/>
    </source>
</evidence>
<gene>
    <name evidence="2" type="ORF">CTI12_AA148570</name>
</gene>
<evidence type="ECO:0000313" key="2">
    <source>
        <dbReference type="EMBL" id="PWA85557.1"/>
    </source>
</evidence>
<protein>
    <submittedName>
        <fullName evidence="2">Uncharacterized protein</fullName>
    </submittedName>
</protein>
<dbReference type="EMBL" id="PKPP01001107">
    <property type="protein sequence ID" value="PWA85557.1"/>
    <property type="molecule type" value="Genomic_DNA"/>
</dbReference>
<sequence>MGIASLYCYEVVYKKQYFHFHYENNQDEVDEIRVEFKHKLERPVGDPIALMTSSRNHHNSHSSSRNKAKYASPSESEDEEPIESETPKSYEAIVEILNTIALLEKQIQMSY</sequence>
<comment type="caution">
    <text evidence="2">The sequence shown here is derived from an EMBL/GenBank/DDBJ whole genome shotgun (WGS) entry which is preliminary data.</text>
</comment>
<reference evidence="2 3" key="1">
    <citation type="journal article" date="2018" name="Mol. Plant">
        <title>The genome of Artemisia annua provides insight into the evolution of Asteraceae family and artemisinin biosynthesis.</title>
        <authorList>
            <person name="Shen Q."/>
            <person name="Zhang L."/>
            <person name="Liao Z."/>
            <person name="Wang S."/>
            <person name="Yan T."/>
            <person name="Shi P."/>
            <person name="Liu M."/>
            <person name="Fu X."/>
            <person name="Pan Q."/>
            <person name="Wang Y."/>
            <person name="Lv Z."/>
            <person name="Lu X."/>
            <person name="Zhang F."/>
            <person name="Jiang W."/>
            <person name="Ma Y."/>
            <person name="Chen M."/>
            <person name="Hao X."/>
            <person name="Li L."/>
            <person name="Tang Y."/>
            <person name="Lv G."/>
            <person name="Zhou Y."/>
            <person name="Sun X."/>
            <person name="Brodelius P.E."/>
            <person name="Rose J.K.C."/>
            <person name="Tang K."/>
        </authorList>
    </citation>
    <scope>NUCLEOTIDE SEQUENCE [LARGE SCALE GENOMIC DNA]</scope>
    <source>
        <strain evidence="3">cv. Huhao1</strain>
        <tissue evidence="2">Leaf</tissue>
    </source>
</reference>
<name>A0A2U1PIP6_ARTAN</name>
<organism evidence="2 3">
    <name type="scientific">Artemisia annua</name>
    <name type="common">Sweet wormwood</name>
    <dbReference type="NCBI Taxonomy" id="35608"/>
    <lineage>
        <taxon>Eukaryota</taxon>
        <taxon>Viridiplantae</taxon>
        <taxon>Streptophyta</taxon>
        <taxon>Embryophyta</taxon>
        <taxon>Tracheophyta</taxon>
        <taxon>Spermatophyta</taxon>
        <taxon>Magnoliopsida</taxon>
        <taxon>eudicotyledons</taxon>
        <taxon>Gunneridae</taxon>
        <taxon>Pentapetalae</taxon>
        <taxon>asterids</taxon>
        <taxon>campanulids</taxon>
        <taxon>Asterales</taxon>
        <taxon>Asteraceae</taxon>
        <taxon>Asteroideae</taxon>
        <taxon>Anthemideae</taxon>
        <taxon>Artemisiinae</taxon>
        <taxon>Artemisia</taxon>
    </lineage>
</organism>
<feature type="compositionally biased region" description="Basic residues" evidence="1">
    <location>
        <begin position="55"/>
        <end position="68"/>
    </location>
</feature>
<keyword evidence="3" id="KW-1185">Reference proteome</keyword>